<dbReference type="AlphaFoldDB" id="K6X0J3"/>
<feature type="domain" description="Aminotransferase class V" evidence="16">
    <location>
        <begin position="28"/>
        <end position="338"/>
    </location>
</feature>
<comment type="function">
    <text evidence="2">Catalyzes the reversible conversion of 3-phosphohydroxypyruvate to phosphoserine and of 3-hydroxy-2-oxo-4-phosphonooxybutanoate to phosphohydroxythreonine.</text>
</comment>
<keyword evidence="6" id="KW-0963">Cytoplasm</keyword>
<evidence type="ECO:0000256" key="9">
    <source>
        <dbReference type="ARBA" id="ARBA00022679"/>
    </source>
</evidence>
<dbReference type="GO" id="GO:0004648">
    <property type="term" value="F:O-phospho-L-serine:2-oxoglutarate aminotransferase activity"/>
    <property type="evidence" value="ECO:0007669"/>
    <property type="project" value="UniProtKB-EC"/>
</dbReference>
<comment type="catalytic activity">
    <reaction evidence="14">
        <text>4-(phosphooxy)-L-threonine + 2-oxoglutarate = (R)-3-hydroxy-2-oxo-4-phosphooxybutanoate + L-glutamate</text>
        <dbReference type="Rhea" id="RHEA:16573"/>
        <dbReference type="ChEBI" id="CHEBI:16810"/>
        <dbReference type="ChEBI" id="CHEBI:29985"/>
        <dbReference type="ChEBI" id="CHEBI:58452"/>
        <dbReference type="ChEBI" id="CHEBI:58538"/>
        <dbReference type="EC" id="2.6.1.52"/>
    </reaction>
</comment>
<dbReference type="PANTHER" id="PTHR21152:SF40">
    <property type="entry name" value="ALANINE--GLYOXYLATE AMINOTRANSFERASE"/>
    <property type="match status" value="1"/>
</dbReference>
<dbReference type="InterPro" id="IPR000192">
    <property type="entry name" value="Aminotrans_V_dom"/>
</dbReference>
<dbReference type="eggNOG" id="COG1932">
    <property type="taxonomic scope" value="Bacteria"/>
</dbReference>
<accession>K6X0J3</accession>
<comment type="pathway">
    <text evidence="3">Amino-acid biosynthesis; L-serine biosynthesis; L-serine from 3-phospho-D-glycerate: step 2/3.</text>
</comment>
<dbReference type="InterPro" id="IPR006272">
    <property type="entry name" value="Pser_aminoTfrase_mycobac"/>
</dbReference>
<dbReference type="EC" id="2.6.1.52" evidence="5"/>
<dbReference type="PANTHER" id="PTHR21152">
    <property type="entry name" value="AMINOTRANSFERASE CLASS V"/>
    <property type="match status" value="1"/>
</dbReference>
<comment type="catalytic activity">
    <reaction evidence="15">
        <text>O-phospho-L-serine + 2-oxoglutarate = 3-phosphooxypyruvate + L-glutamate</text>
        <dbReference type="Rhea" id="RHEA:14329"/>
        <dbReference type="ChEBI" id="CHEBI:16810"/>
        <dbReference type="ChEBI" id="CHEBI:18110"/>
        <dbReference type="ChEBI" id="CHEBI:29985"/>
        <dbReference type="ChEBI" id="CHEBI:57524"/>
        <dbReference type="EC" id="2.6.1.52"/>
    </reaction>
</comment>
<dbReference type="InterPro" id="IPR015422">
    <property type="entry name" value="PyrdxlP-dep_Trfase_small"/>
</dbReference>
<dbReference type="Pfam" id="PF00266">
    <property type="entry name" value="Aminotran_5"/>
    <property type="match status" value="1"/>
</dbReference>
<protein>
    <recommendedName>
        <fullName evidence="5">phosphoserine transaminase</fullName>
        <ecNumber evidence="5">2.6.1.52</ecNumber>
    </recommendedName>
    <alternativeName>
        <fullName evidence="13">Phosphohydroxythreonine aminotransferase</fullName>
    </alternativeName>
</protein>
<evidence type="ECO:0000256" key="6">
    <source>
        <dbReference type="ARBA" id="ARBA00022490"/>
    </source>
</evidence>
<keyword evidence="7 17" id="KW-0032">Aminotransferase</keyword>
<evidence type="ECO:0000256" key="5">
    <source>
        <dbReference type="ARBA" id="ARBA00013030"/>
    </source>
</evidence>
<evidence type="ECO:0000256" key="7">
    <source>
        <dbReference type="ARBA" id="ARBA00022576"/>
    </source>
</evidence>
<dbReference type="InterPro" id="IPR022278">
    <property type="entry name" value="Pser_aminoTfrase"/>
</dbReference>
<comment type="cofactor">
    <cofactor evidence="1">
        <name>pyridoxal 5'-phosphate</name>
        <dbReference type="ChEBI" id="CHEBI:597326"/>
    </cofactor>
</comment>
<evidence type="ECO:0000256" key="8">
    <source>
        <dbReference type="ARBA" id="ARBA00022605"/>
    </source>
</evidence>
<dbReference type="GO" id="GO:0008615">
    <property type="term" value="P:pyridoxine biosynthetic process"/>
    <property type="evidence" value="ECO:0007669"/>
    <property type="project" value="UniProtKB-KW"/>
</dbReference>
<dbReference type="InterPro" id="IPR015424">
    <property type="entry name" value="PyrdxlP-dep_Trfase"/>
</dbReference>
<comment type="similarity">
    <text evidence="4">Belongs to the class-V pyridoxal-phosphate-dependent aminotransferase family. SerC subfamily.</text>
</comment>
<reference evidence="17 18" key="1">
    <citation type="submission" date="2012-08" db="EMBL/GenBank/DDBJ databases">
        <title>Whole genome shotgun sequence of Kineosphaera limosa NBRC 100340.</title>
        <authorList>
            <person name="Yoshida I."/>
            <person name="Isaki S."/>
            <person name="Hosoyama A."/>
            <person name="Tsuchikane K."/>
            <person name="Katsumata H."/>
            <person name="Ando Y."/>
            <person name="Ohji S."/>
            <person name="Hamada M."/>
            <person name="Tamura T."/>
            <person name="Yamazoe A."/>
            <person name="Yamazaki S."/>
            <person name="Fujita N."/>
        </authorList>
    </citation>
    <scope>NUCLEOTIDE SEQUENCE [LARGE SCALE GENOMIC DNA]</scope>
    <source>
        <strain evidence="17 18">NBRC 100340</strain>
    </source>
</reference>
<dbReference type="GO" id="GO:0008453">
    <property type="term" value="F:alanine-glyoxylate transaminase activity"/>
    <property type="evidence" value="ECO:0007669"/>
    <property type="project" value="TreeGrafter"/>
</dbReference>
<keyword evidence="9 17" id="KW-0808">Transferase</keyword>
<dbReference type="Proteomes" id="UP000008366">
    <property type="component" value="Unassembled WGS sequence"/>
</dbReference>
<dbReference type="GO" id="GO:0004760">
    <property type="term" value="F:L-serine-pyruvate transaminase activity"/>
    <property type="evidence" value="ECO:0007669"/>
    <property type="project" value="TreeGrafter"/>
</dbReference>
<dbReference type="UniPathway" id="UPA00135">
    <property type="reaction ID" value="UER00197"/>
</dbReference>
<evidence type="ECO:0000313" key="18">
    <source>
        <dbReference type="Proteomes" id="UP000008366"/>
    </source>
</evidence>
<dbReference type="GO" id="GO:0019265">
    <property type="term" value="P:glycine biosynthetic process, by transamination of glyoxylate"/>
    <property type="evidence" value="ECO:0007669"/>
    <property type="project" value="TreeGrafter"/>
</dbReference>
<proteinExistence type="inferred from homology"/>
<sequence>MSAAQPFDGPPTFLPDSMLPADGRFGSGPAKIRQEQVDALTALGRSWLGTSHRQAPVRRVVGELRAGLADFFALPDGYEVVLGNGGSNAFWDIATSCLVLRRAQHVVIGEFSAKFAAATTAAPFLADPDVRRAEPGSATTAQAAQVDAYAWPHNETSTGVALPVQRVAGTGPEALMLVDGTSGAGGLAFDAEQADAYYFAPQKCFGSDGGLWLALLSPAAIERAERIGRDGRWIPAFLDLVAAIENSRKDQTLNTPALATLALMNEQVRWLNENGGQAWAAQRCASSAAIVYDWAQANPLTTPFVAVPAHRSQVVATIDFDDSIDAAAVAATLRAHGIVDLEPYRKLGRNQLRFGLYPAVQPDDVRALVACVDAVVEHLP</sequence>
<dbReference type="InterPro" id="IPR015421">
    <property type="entry name" value="PyrdxlP-dep_Trfase_major"/>
</dbReference>
<evidence type="ECO:0000256" key="15">
    <source>
        <dbReference type="ARBA" id="ARBA00049007"/>
    </source>
</evidence>
<evidence type="ECO:0000256" key="1">
    <source>
        <dbReference type="ARBA" id="ARBA00001933"/>
    </source>
</evidence>
<evidence type="ECO:0000256" key="10">
    <source>
        <dbReference type="ARBA" id="ARBA00022898"/>
    </source>
</evidence>
<evidence type="ECO:0000256" key="11">
    <source>
        <dbReference type="ARBA" id="ARBA00023096"/>
    </source>
</evidence>
<comment type="caution">
    <text evidence="17">The sequence shown here is derived from an EMBL/GenBank/DDBJ whole genome shotgun (WGS) entry which is preliminary data.</text>
</comment>
<keyword evidence="11" id="KW-0664">Pyridoxine biosynthesis</keyword>
<evidence type="ECO:0000259" key="16">
    <source>
        <dbReference type="Pfam" id="PF00266"/>
    </source>
</evidence>
<evidence type="ECO:0000256" key="3">
    <source>
        <dbReference type="ARBA" id="ARBA00005099"/>
    </source>
</evidence>
<evidence type="ECO:0000256" key="4">
    <source>
        <dbReference type="ARBA" id="ARBA00006904"/>
    </source>
</evidence>
<evidence type="ECO:0000256" key="14">
    <source>
        <dbReference type="ARBA" id="ARBA00047630"/>
    </source>
</evidence>
<evidence type="ECO:0000256" key="2">
    <source>
        <dbReference type="ARBA" id="ARBA00003483"/>
    </source>
</evidence>
<dbReference type="Gene3D" id="3.90.1150.10">
    <property type="entry name" value="Aspartate Aminotransferase, domain 1"/>
    <property type="match status" value="1"/>
</dbReference>
<keyword evidence="10" id="KW-0663">Pyridoxal phosphate</keyword>
<organism evidence="17 18">
    <name type="scientific">Kineosphaera limosa NBRC 100340</name>
    <dbReference type="NCBI Taxonomy" id="1184609"/>
    <lineage>
        <taxon>Bacteria</taxon>
        <taxon>Bacillati</taxon>
        <taxon>Actinomycetota</taxon>
        <taxon>Actinomycetes</taxon>
        <taxon>Micrococcales</taxon>
        <taxon>Dermatophilaceae</taxon>
        <taxon>Kineosphaera</taxon>
    </lineage>
</organism>
<dbReference type="EMBL" id="BAHD01000085">
    <property type="protein sequence ID" value="GAB97862.1"/>
    <property type="molecule type" value="Genomic_DNA"/>
</dbReference>
<dbReference type="GO" id="GO:0006564">
    <property type="term" value="P:L-serine biosynthetic process"/>
    <property type="evidence" value="ECO:0007669"/>
    <property type="project" value="UniProtKB-KW"/>
</dbReference>
<keyword evidence="18" id="KW-1185">Reference proteome</keyword>
<dbReference type="NCBIfam" id="TIGR01366">
    <property type="entry name" value="serC_3"/>
    <property type="match status" value="1"/>
</dbReference>
<dbReference type="PIRSF" id="PIRSF000525">
    <property type="entry name" value="SerC"/>
    <property type="match status" value="1"/>
</dbReference>
<evidence type="ECO:0000256" key="12">
    <source>
        <dbReference type="ARBA" id="ARBA00023299"/>
    </source>
</evidence>
<dbReference type="STRING" id="1184609.KILIM_085_00070"/>
<evidence type="ECO:0000256" key="13">
    <source>
        <dbReference type="ARBA" id="ARBA00031421"/>
    </source>
</evidence>
<keyword evidence="12" id="KW-0718">Serine biosynthesis</keyword>
<keyword evidence="8" id="KW-0028">Amino-acid biosynthesis</keyword>
<name>K6X0J3_9MICO</name>
<dbReference type="SUPFAM" id="SSF53383">
    <property type="entry name" value="PLP-dependent transferases"/>
    <property type="match status" value="1"/>
</dbReference>
<gene>
    <name evidence="17" type="primary">serC</name>
    <name evidence="17" type="ORF">KILIM_085_00070</name>
</gene>
<dbReference type="Gene3D" id="3.40.640.10">
    <property type="entry name" value="Type I PLP-dependent aspartate aminotransferase-like (Major domain)"/>
    <property type="match status" value="1"/>
</dbReference>
<evidence type="ECO:0000313" key="17">
    <source>
        <dbReference type="EMBL" id="GAB97862.1"/>
    </source>
</evidence>